<evidence type="ECO:0000259" key="1">
    <source>
        <dbReference type="SMART" id="SM00849"/>
    </source>
</evidence>
<dbReference type="STRING" id="683260.SAMN05421874_105289"/>
<keyword evidence="3" id="KW-1185">Reference proteome</keyword>
<sequence length="250" mass="26212">MKVTIVGCSGSYPGPDSPASCYLLEAEGFKMLLDLGSGALGALQRHTSLYDVDAICLSHLHADHCIDMCAYHVARTYGPQAPYPALPVYAPADAPTRLGDAYGMPDEPAMECAFDFAALSPGTFEVGPFTVTAGLVNHPVEAYGFRVSHGGRSVAYSGDTGESDELVRLATDVDLFLCEASFVERPGLPADLHLTGRQAAQHAAKAGAGRLVLTHLVPWNDQATVLEEAAGGGYGGPIELARSGAVYELT</sequence>
<dbReference type="CDD" id="cd07716">
    <property type="entry name" value="RNaseZ_short-form-like_MBL-fold"/>
    <property type="match status" value="1"/>
</dbReference>
<dbReference type="SMART" id="SM00849">
    <property type="entry name" value="Lactamase_B"/>
    <property type="match status" value="1"/>
</dbReference>
<dbReference type="SUPFAM" id="SSF56281">
    <property type="entry name" value="Metallo-hydrolase/oxidoreductase"/>
    <property type="match status" value="1"/>
</dbReference>
<dbReference type="Proteomes" id="UP000198683">
    <property type="component" value="Unassembled WGS sequence"/>
</dbReference>
<protein>
    <submittedName>
        <fullName evidence="2">Ribonuclease BN, tRNA processing enzyme</fullName>
    </submittedName>
</protein>
<name>A0A1G8ZHL3_9ACTN</name>
<dbReference type="EMBL" id="FNFB01000005">
    <property type="protein sequence ID" value="SDK14579.1"/>
    <property type="molecule type" value="Genomic_DNA"/>
</dbReference>
<organism evidence="2 3">
    <name type="scientific">Nonomuraea maritima</name>
    <dbReference type="NCBI Taxonomy" id="683260"/>
    <lineage>
        <taxon>Bacteria</taxon>
        <taxon>Bacillati</taxon>
        <taxon>Actinomycetota</taxon>
        <taxon>Actinomycetes</taxon>
        <taxon>Streptosporangiales</taxon>
        <taxon>Streptosporangiaceae</taxon>
        <taxon>Nonomuraea</taxon>
    </lineage>
</organism>
<reference evidence="2 3" key="1">
    <citation type="submission" date="2016-10" db="EMBL/GenBank/DDBJ databases">
        <authorList>
            <person name="de Groot N.N."/>
        </authorList>
    </citation>
    <scope>NUCLEOTIDE SEQUENCE [LARGE SCALE GENOMIC DNA]</scope>
    <source>
        <strain evidence="2 3">CGMCC 4.5681</strain>
    </source>
</reference>
<gene>
    <name evidence="2" type="ORF">SAMN05421874_105289</name>
</gene>
<dbReference type="GO" id="GO:0042781">
    <property type="term" value="F:3'-tRNA processing endoribonuclease activity"/>
    <property type="evidence" value="ECO:0007669"/>
    <property type="project" value="TreeGrafter"/>
</dbReference>
<evidence type="ECO:0000313" key="3">
    <source>
        <dbReference type="Proteomes" id="UP000198683"/>
    </source>
</evidence>
<dbReference type="InterPro" id="IPR036866">
    <property type="entry name" value="RibonucZ/Hydroxyglut_hydro"/>
</dbReference>
<dbReference type="InterPro" id="IPR001279">
    <property type="entry name" value="Metallo-B-lactamas"/>
</dbReference>
<proteinExistence type="predicted"/>
<dbReference type="Pfam" id="PF12706">
    <property type="entry name" value="Lactamase_B_2"/>
    <property type="match status" value="1"/>
</dbReference>
<dbReference type="RefSeq" id="WP_090762795.1">
    <property type="nucleotide sequence ID" value="NZ_FNFB01000005.1"/>
</dbReference>
<dbReference type="PANTHER" id="PTHR46018">
    <property type="entry name" value="ZINC PHOSPHODIESTERASE ELAC PROTEIN 1"/>
    <property type="match status" value="1"/>
</dbReference>
<dbReference type="Gene3D" id="3.60.15.10">
    <property type="entry name" value="Ribonuclease Z/Hydroxyacylglutathione hydrolase-like"/>
    <property type="match status" value="1"/>
</dbReference>
<feature type="domain" description="Metallo-beta-lactamase" evidence="1">
    <location>
        <begin position="18"/>
        <end position="197"/>
    </location>
</feature>
<evidence type="ECO:0000313" key="2">
    <source>
        <dbReference type="EMBL" id="SDK14579.1"/>
    </source>
</evidence>
<dbReference type="OrthoDB" id="9800940at2"/>
<dbReference type="AlphaFoldDB" id="A0A1G8ZHL3"/>
<dbReference type="PANTHER" id="PTHR46018:SF4">
    <property type="entry name" value="METALLO-HYDROLASE YHFI-RELATED"/>
    <property type="match status" value="1"/>
</dbReference>
<accession>A0A1G8ZHL3</accession>